<dbReference type="AlphaFoldDB" id="A0A7K2IPG3"/>
<sequence length="302" mass="33659">MTTTTTTVRRLTGRVGAEITGVALGPDLDRDTLARVREALLAHKVIFFRDQHHLTDETQAGFASLLGPLTTPHPTTGATFGREHHVLPIDSEKGRADSWHTDVTFVDRPPQASVLRAVHLPPHGGDTTWANTVTAYRDLPEPLRVLADGLRAVHGNDYDYAAVAPERAPTGDLKRYRDAFVSTVYKTEHPVVRVHPETGERALFLGHFAQRFPGLSTKDFQYLFELFQQRVTRPENTVRWTWREGDVAVWDNRATQHYAVADYGDHPRLMHRITVAGDLPRGVDGSTSRSLVGDSSGYTPDL</sequence>
<dbReference type="GO" id="GO:0046872">
    <property type="term" value="F:metal ion binding"/>
    <property type="evidence" value="ECO:0007669"/>
    <property type="project" value="UniProtKB-KW"/>
</dbReference>
<feature type="domain" description="TauD/TfdA-like" evidence="13">
    <location>
        <begin position="8"/>
        <end position="274"/>
    </location>
</feature>
<reference evidence="14 15" key="1">
    <citation type="journal article" date="2019" name="Nat. Commun.">
        <title>The antimicrobial potential of Streptomyces from insect microbiomes.</title>
        <authorList>
            <person name="Chevrette M.G."/>
            <person name="Carlson C.M."/>
            <person name="Ortega H.E."/>
            <person name="Thomas C."/>
            <person name="Ananiev G.E."/>
            <person name="Barns K.J."/>
            <person name="Book A.J."/>
            <person name="Cagnazzo J."/>
            <person name="Carlos C."/>
            <person name="Flanigan W."/>
            <person name="Grubbs K.J."/>
            <person name="Horn H.A."/>
            <person name="Hoffmann F.M."/>
            <person name="Klassen J.L."/>
            <person name="Knack J.J."/>
            <person name="Lewin G.R."/>
            <person name="McDonald B.R."/>
            <person name="Muller L."/>
            <person name="Melo W.G.P."/>
            <person name="Pinto-Tomas A.A."/>
            <person name="Schmitz A."/>
            <person name="Wendt-Pienkowski E."/>
            <person name="Wildman S."/>
            <person name="Zhao M."/>
            <person name="Zhang F."/>
            <person name="Bugni T.S."/>
            <person name="Andes D.R."/>
            <person name="Pupo M.T."/>
            <person name="Currie C.R."/>
        </authorList>
    </citation>
    <scope>NUCLEOTIDE SEQUENCE [LARGE SCALE GENOMIC DNA]</scope>
    <source>
        <strain evidence="14 15">SID5840</strain>
    </source>
</reference>
<dbReference type="InterPro" id="IPR042098">
    <property type="entry name" value="TauD-like_sf"/>
</dbReference>
<feature type="region of interest" description="Disordered" evidence="12">
    <location>
        <begin position="281"/>
        <end position="302"/>
    </location>
</feature>
<evidence type="ECO:0000256" key="11">
    <source>
        <dbReference type="ARBA" id="ARBA00078517"/>
    </source>
</evidence>
<gene>
    <name evidence="14" type="ORF">GTW20_05635</name>
</gene>
<evidence type="ECO:0000256" key="9">
    <source>
        <dbReference type="ARBA" id="ARBA00066614"/>
    </source>
</evidence>
<dbReference type="InterPro" id="IPR051323">
    <property type="entry name" value="AtsK-like"/>
</dbReference>
<comment type="catalytic activity">
    <reaction evidence="8">
        <text>2-ethylhexyl sulfate + 2-oxoglutarate + O2 = 2-ethylhexanal + sulfate + succinate + CO2 + H(+)</text>
        <dbReference type="Rhea" id="RHEA:47620"/>
        <dbReference type="ChEBI" id="CHEBI:15378"/>
        <dbReference type="ChEBI" id="CHEBI:15379"/>
        <dbReference type="ChEBI" id="CHEBI:16189"/>
        <dbReference type="ChEBI" id="CHEBI:16526"/>
        <dbReference type="ChEBI" id="CHEBI:16810"/>
        <dbReference type="ChEBI" id="CHEBI:30031"/>
        <dbReference type="ChEBI" id="CHEBI:87808"/>
        <dbReference type="ChEBI" id="CHEBI:87809"/>
        <dbReference type="EC" id="1.14.11.77"/>
    </reaction>
</comment>
<proteinExistence type="inferred from homology"/>
<evidence type="ECO:0000256" key="1">
    <source>
        <dbReference type="ARBA" id="ARBA00001954"/>
    </source>
</evidence>
<evidence type="ECO:0000256" key="10">
    <source>
        <dbReference type="ARBA" id="ARBA00067109"/>
    </source>
</evidence>
<dbReference type="InterPro" id="IPR003819">
    <property type="entry name" value="TauD/TfdA-like"/>
</dbReference>
<dbReference type="RefSeq" id="WP_161110456.1">
    <property type="nucleotide sequence ID" value="NZ_JBIVQU010000001.1"/>
</dbReference>
<evidence type="ECO:0000259" key="13">
    <source>
        <dbReference type="Pfam" id="PF02668"/>
    </source>
</evidence>
<dbReference type="GO" id="GO:0005737">
    <property type="term" value="C:cytoplasm"/>
    <property type="evidence" value="ECO:0007669"/>
    <property type="project" value="TreeGrafter"/>
</dbReference>
<dbReference type="Gene3D" id="3.60.130.10">
    <property type="entry name" value="Clavaminate synthase-like"/>
    <property type="match status" value="1"/>
</dbReference>
<comment type="catalytic activity">
    <reaction evidence="7">
        <text>a primary linear alkyl sulfate ester + 2-oxoglutarate + O2 = an aldehyde + sulfate + succinate + CO2 + H(+)</text>
        <dbReference type="Rhea" id="RHEA:65716"/>
        <dbReference type="ChEBI" id="CHEBI:15378"/>
        <dbReference type="ChEBI" id="CHEBI:15379"/>
        <dbReference type="ChEBI" id="CHEBI:16189"/>
        <dbReference type="ChEBI" id="CHEBI:16526"/>
        <dbReference type="ChEBI" id="CHEBI:16810"/>
        <dbReference type="ChEBI" id="CHEBI:17478"/>
        <dbReference type="ChEBI" id="CHEBI:30031"/>
        <dbReference type="ChEBI" id="CHEBI:157685"/>
        <dbReference type="EC" id="1.14.11.77"/>
    </reaction>
</comment>
<dbReference type="PANTHER" id="PTHR30468">
    <property type="entry name" value="ALPHA-KETOGLUTARATE-DEPENDENT SULFONATE DIOXYGENASE"/>
    <property type="match status" value="1"/>
</dbReference>
<keyword evidence="4 14" id="KW-0223">Dioxygenase</keyword>
<evidence type="ECO:0000256" key="4">
    <source>
        <dbReference type="ARBA" id="ARBA00022964"/>
    </source>
</evidence>
<evidence type="ECO:0000256" key="8">
    <source>
        <dbReference type="ARBA" id="ARBA00051250"/>
    </source>
</evidence>
<dbReference type="SUPFAM" id="SSF51197">
    <property type="entry name" value="Clavaminate synthase-like"/>
    <property type="match status" value="1"/>
</dbReference>
<evidence type="ECO:0000256" key="2">
    <source>
        <dbReference type="ARBA" id="ARBA00005896"/>
    </source>
</evidence>
<dbReference type="PANTHER" id="PTHR30468:SF5">
    <property type="entry name" value="ALPHA-KETOGLUTARATE-DEPENDENT SULFATE ESTER DIOXYGENASE"/>
    <property type="match status" value="1"/>
</dbReference>
<evidence type="ECO:0000256" key="12">
    <source>
        <dbReference type="SAM" id="MobiDB-lite"/>
    </source>
</evidence>
<evidence type="ECO:0000256" key="5">
    <source>
        <dbReference type="ARBA" id="ARBA00023002"/>
    </source>
</evidence>
<dbReference type="FunFam" id="3.60.130.10:FF:000002">
    <property type="entry name" value="Alpha-ketoglutarate-dependent taurine dioxygenase"/>
    <property type="match status" value="1"/>
</dbReference>
<evidence type="ECO:0000313" key="15">
    <source>
        <dbReference type="Proteomes" id="UP000467124"/>
    </source>
</evidence>
<dbReference type="EC" id="1.14.11.77" evidence="9"/>
<evidence type="ECO:0000256" key="3">
    <source>
        <dbReference type="ARBA" id="ARBA00022723"/>
    </source>
</evidence>
<dbReference type="GO" id="GO:0016706">
    <property type="term" value="F:2-oxoglutarate-dependent dioxygenase activity"/>
    <property type="evidence" value="ECO:0007669"/>
    <property type="project" value="TreeGrafter"/>
</dbReference>
<comment type="cofactor">
    <cofactor evidence="1">
        <name>Fe(2+)</name>
        <dbReference type="ChEBI" id="CHEBI:29033"/>
    </cofactor>
</comment>
<keyword evidence="3" id="KW-0479">Metal-binding</keyword>
<evidence type="ECO:0000313" key="14">
    <source>
        <dbReference type="EMBL" id="MYR31766.1"/>
    </source>
</evidence>
<protein>
    <recommendedName>
        <fullName evidence="10">Alpha-ketoglutarate-dependent sulfate ester dioxygenase</fullName>
        <ecNumber evidence="9">1.14.11.77</ecNumber>
    </recommendedName>
    <alternativeName>
        <fullName evidence="11">Type II alkyl sulfatase</fullName>
    </alternativeName>
</protein>
<evidence type="ECO:0000256" key="6">
    <source>
        <dbReference type="ARBA" id="ARBA00023004"/>
    </source>
</evidence>
<comment type="similarity">
    <text evidence="2">Belongs to the TfdA dioxygenase family.</text>
</comment>
<dbReference type="Proteomes" id="UP000467124">
    <property type="component" value="Unassembled WGS sequence"/>
</dbReference>
<name>A0A7K2IPG3_9ACTN</name>
<comment type="caution">
    <text evidence="14">The sequence shown here is derived from an EMBL/GenBank/DDBJ whole genome shotgun (WGS) entry which is preliminary data.</text>
</comment>
<accession>A0A7K2IPG3</accession>
<evidence type="ECO:0000256" key="7">
    <source>
        <dbReference type="ARBA" id="ARBA00050529"/>
    </source>
</evidence>
<dbReference type="Pfam" id="PF02668">
    <property type="entry name" value="TauD"/>
    <property type="match status" value="1"/>
</dbReference>
<keyword evidence="5" id="KW-0560">Oxidoreductase</keyword>
<dbReference type="EMBL" id="WWHY01000001">
    <property type="protein sequence ID" value="MYR31766.1"/>
    <property type="molecule type" value="Genomic_DNA"/>
</dbReference>
<organism evidence="14 15">
    <name type="scientific">Nocardiopsis alba</name>
    <dbReference type="NCBI Taxonomy" id="53437"/>
    <lineage>
        <taxon>Bacteria</taxon>
        <taxon>Bacillati</taxon>
        <taxon>Actinomycetota</taxon>
        <taxon>Actinomycetes</taxon>
        <taxon>Streptosporangiales</taxon>
        <taxon>Nocardiopsidaceae</taxon>
        <taxon>Nocardiopsis</taxon>
    </lineage>
</organism>
<keyword evidence="6" id="KW-0408">Iron</keyword>